<evidence type="ECO:0000313" key="2">
    <source>
        <dbReference type="Proteomes" id="UP000346198"/>
    </source>
</evidence>
<dbReference type="RefSeq" id="WP_136061808.1">
    <property type="nucleotide sequence ID" value="NZ_CAAHFH010000001.1"/>
</dbReference>
<reference evidence="1 2" key="1">
    <citation type="submission" date="2019-04" db="EMBL/GenBank/DDBJ databases">
        <authorList>
            <person name="Van Vliet M D."/>
        </authorList>
    </citation>
    <scope>NUCLEOTIDE SEQUENCE [LARGE SCALE GENOMIC DNA]</scope>
    <source>
        <strain evidence="1 2">F21</strain>
    </source>
</reference>
<evidence type="ECO:0008006" key="3">
    <source>
        <dbReference type="Google" id="ProtNLM"/>
    </source>
</evidence>
<gene>
    <name evidence="1" type="ORF">SCARR_02448</name>
</gene>
<dbReference type="InterPro" id="IPR017853">
    <property type="entry name" value="GH"/>
</dbReference>
<sequence>MNDRRSFFGKASVGLAVAGTNANAIAKVEKSEDGYSSGNAVTAERGVEKVSLKVTAPLFCPYHSISTPAEKGGGAHYYKSMPFTHNPFTIPASGMSGSPVIVDANGKFVGFMTTFGFENSTFSFDGKETLTVTVPEGQELFIEEGGDAAWKNYNSIMMKRLNFKPYTTTPDFWADVEYCTWVEQKSQSKVRRDHFKLLTHQFVSDYLDKVIEFGYPKGKMTLDHGWGIFPDGSLESGFGSWLPDPKTFPIFEKTMGMIQEKGFTPGLWIGFPKVHHNSTIAKRYPDMLGDWSVTSARKPNAERWLNPKADIFEYGSEVIARFHKMGVRKFKIDMSYNTKSDMLHIHKELYRAAKAIDPELEMEFHVPDIFFTKFTDVTRTNDVWLNDKYDWPARVKTHYEVTYKSSPGRAINLDHIGGNDTSVAALTEGKYLRHLAMYKGKTGYPLVSVLPHHISSKCVDATGEYLWDYEKGGKKIISDFYLPT</sequence>
<dbReference type="SUPFAM" id="SSF51445">
    <property type="entry name" value="(Trans)glycosidases"/>
    <property type="match status" value="1"/>
</dbReference>
<dbReference type="Gene3D" id="3.20.20.70">
    <property type="entry name" value="Aldolase class I"/>
    <property type="match status" value="1"/>
</dbReference>
<name>A0A6C2UJI6_9BACT</name>
<dbReference type="InterPro" id="IPR013785">
    <property type="entry name" value="Aldolase_TIM"/>
</dbReference>
<accession>A0A6C2UJI6</accession>
<protein>
    <recommendedName>
        <fullName evidence="3">Alpha-galactosidase</fullName>
    </recommendedName>
</protein>
<proteinExistence type="predicted"/>
<organism evidence="1 2">
    <name type="scientific">Pontiella sulfatireligans</name>
    <dbReference type="NCBI Taxonomy" id="2750658"/>
    <lineage>
        <taxon>Bacteria</taxon>
        <taxon>Pseudomonadati</taxon>
        <taxon>Kiritimatiellota</taxon>
        <taxon>Kiritimatiellia</taxon>
        <taxon>Kiritimatiellales</taxon>
        <taxon>Pontiellaceae</taxon>
        <taxon>Pontiella</taxon>
    </lineage>
</organism>
<keyword evidence="2" id="KW-1185">Reference proteome</keyword>
<evidence type="ECO:0000313" key="1">
    <source>
        <dbReference type="EMBL" id="VGO20385.1"/>
    </source>
</evidence>
<dbReference type="EMBL" id="CAAHFH010000001">
    <property type="protein sequence ID" value="VGO20385.1"/>
    <property type="molecule type" value="Genomic_DNA"/>
</dbReference>
<dbReference type="Proteomes" id="UP000346198">
    <property type="component" value="Unassembled WGS sequence"/>
</dbReference>
<dbReference type="AlphaFoldDB" id="A0A6C2UJI6"/>